<accession>A0AAN6ZYT1</accession>
<feature type="compositionally biased region" description="Basic and acidic residues" evidence="1">
    <location>
        <begin position="59"/>
        <end position="68"/>
    </location>
</feature>
<protein>
    <recommendedName>
        <fullName evidence="4">SWIM-type domain-containing protein</fullName>
    </recommendedName>
</protein>
<gene>
    <name evidence="2" type="ORF">C8A00DRAFT_33364</name>
</gene>
<organism evidence="2 3">
    <name type="scientific">Chaetomidium leptoderma</name>
    <dbReference type="NCBI Taxonomy" id="669021"/>
    <lineage>
        <taxon>Eukaryota</taxon>
        <taxon>Fungi</taxon>
        <taxon>Dikarya</taxon>
        <taxon>Ascomycota</taxon>
        <taxon>Pezizomycotina</taxon>
        <taxon>Sordariomycetes</taxon>
        <taxon>Sordariomycetidae</taxon>
        <taxon>Sordariales</taxon>
        <taxon>Chaetomiaceae</taxon>
        <taxon>Chaetomidium</taxon>
    </lineage>
</organism>
<dbReference type="Proteomes" id="UP001302745">
    <property type="component" value="Unassembled WGS sequence"/>
</dbReference>
<proteinExistence type="predicted"/>
<dbReference type="AlphaFoldDB" id="A0AAN6ZYT1"/>
<sequence length="336" mass="35382">MASPFQPAVIPPNQTKPTQITPPLPTSRTLLTTLIQAIAAIPLTPENQQQPTTSAAESAPEKRSENEAKLPLPPSITNPLRRVPPTHRHLITTLHVLFPGLVLPALDLLERGFVARFFLVAISSSNNTNNNSNSSDDSSGRGAAELGLGVGVGGRRPDGGGYVMEGQGQGQAIVKKHENNNVSFYLVQSAAAAEASRERRRRGGNNNNKHGDGGGGEDGIGKGYIVRLEAWHCSCAAFAFAAVQGEGVGHSHRPHGWGQDNGVGSRAEGAGTETDMEWSFGGMSLDGLAVGAGEGVPVCKHLLACLLAERWSAALGRYVVERRVGREEMAGIVADV</sequence>
<feature type="region of interest" description="Disordered" evidence="1">
    <location>
        <begin position="125"/>
        <end position="147"/>
    </location>
</feature>
<feature type="region of interest" description="Disordered" evidence="1">
    <location>
        <begin position="1"/>
        <end position="25"/>
    </location>
</feature>
<evidence type="ECO:0000313" key="2">
    <source>
        <dbReference type="EMBL" id="KAK4153891.1"/>
    </source>
</evidence>
<feature type="region of interest" description="Disordered" evidence="1">
    <location>
        <begin position="42"/>
        <end position="82"/>
    </location>
</feature>
<evidence type="ECO:0000313" key="3">
    <source>
        <dbReference type="Proteomes" id="UP001302745"/>
    </source>
</evidence>
<evidence type="ECO:0000256" key="1">
    <source>
        <dbReference type="SAM" id="MobiDB-lite"/>
    </source>
</evidence>
<name>A0AAN6ZYT1_9PEZI</name>
<reference evidence="2" key="1">
    <citation type="journal article" date="2023" name="Mol. Phylogenet. Evol.">
        <title>Genome-scale phylogeny and comparative genomics of the fungal order Sordariales.</title>
        <authorList>
            <person name="Hensen N."/>
            <person name="Bonometti L."/>
            <person name="Westerberg I."/>
            <person name="Brannstrom I.O."/>
            <person name="Guillou S."/>
            <person name="Cros-Aarteil S."/>
            <person name="Calhoun S."/>
            <person name="Haridas S."/>
            <person name="Kuo A."/>
            <person name="Mondo S."/>
            <person name="Pangilinan J."/>
            <person name="Riley R."/>
            <person name="LaButti K."/>
            <person name="Andreopoulos B."/>
            <person name="Lipzen A."/>
            <person name="Chen C."/>
            <person name="Yan M."/>
            <person name="Daum C."/>
            <person name="Ng V."/>
            <person name="Clum A."/>
            <person name="Steindorff A."/>
            <person name="Ohm R.A."/>
            <person name="Martin F."/>
            <person name="Silar P."/>
            <person name="Natvig D.O."/>
            <person name="Lalanne C."/>
            <person name="Gautier V."/>
            <person name="Ament-Velasquez S.L."/>
            <person name="Kruys A."/>
            <person name="Hutchinson M.I."/>
            <person name="Powell A.J."/>
            <person name="Barry K."/>
            <person name="Miller A.N."/>
            <person name="Grigoriev I.V."/>
            <person name="Debuchy R."/>
            <person name="Gladieux P."/>
            <person name="Hiltunen Thoren M."/>
            <person name="Johannesson H."/>
        </authorList>
    </citation>
    <scope>NUCLEOTIDE SEQUENCE</scope>
    <source>
        <strain evidence="2">CBS 538.74</strain>
    </source>
</reference>
<keyword evidence="3" id="KW-1185">Reference proteome</keyword>
<feature type="compositionally biased region" description="Polar residues" evidence="1">
    <location>
        <begin position="45"/>
        <end position="56"/>
    </location>
</feature>
<comment type="caution">
    <text evidence="2">The sequence shown here is derived from an EMBL/GenBank/DDBJ whole genome shotgun (WGS) entry which is preliminary data.</text>
</comment>
<feature type="region of interest" description="Disordered" evidence="1">
    <location>
        <begin position="195"/>
        <end position="218"/>
    </location>
</feature>
<evidence type="ECO:0008006" key="4">
    <source>
        <dbReference type="Google" id="ProtNLM"/>
    </source>
</evidence>
<dbReference type="EMBL" id="MU856927">
    <property type="protein sequence ID" value="KAK4153891.1"/>
    <property type="molecule type" value="Genomic_DNA"/>
</dbReference>
<reference evidence="2" key="2">
    <citation type="submission" date="2023-05" db="EMBL/GenBank/DDBJ databases">
        <authorList>
            <consortium name="Lawrence Berkeley National Laboratory"/>
            <person name="Steindorff A."/>
            <person name="Hensen N."/>
            <person name="Bonometti L."/>
            <person name="Westerberg I."/>
            <person name="Brannstrom I.O."/>
            <person name="Guillou S."/>
            <person name="Cros-Aarteil S."/>
            <person name="Calhoun S."/>
            <person name="Haridas S."/>
            <person name="Kuo A."/>
            <person name="Mondo S."/>
            <person name="Pangilinan J."/>
            <person name="Riley R."/>
            <person name="Labutti K."/>
            <person name="Andreopoulos B."/>
            <person name="Lipzen A."/>
            <person name="Chen C."/>
            <person name="Yanf M."/>
            <person name="Daum C."/>
            <person name="Ng V."/>
            <person name="Clum A."/>
            <person name="Ohm R."/>
            <person name="Martin F."/>
            <person name="Silar P."/>
            <person name="Natvig D."/>
            <person name="Lalanne C."/>
            <person name="Gautier V."/>
            <person name="Ament-Velasquez S.L."/>
            <person name="Kruys A."/>
            <person name="Hutchinson M.I."/>
            <person name="Powell A.J."/>
            <person name="Barry K."/>
            <person name="Miller A.N."/>
            <person name="Grigoriev I.V."/>
            <person name="Debuchy R."/>
            <person name="Gladieux P."/>
            <person name="Thoren M.H."/>
            <person name="Johannesson H."/>
        </authorList>
    </citation>
    <scope>NUCLEOTIDE SEQUENCE</scope>
    <source>
        <strain evidence="2">CBS 538.74</strain>
    </source>
</reference>